<dbReference type="Gene3D" id="2.60.120.10">
    <property type="entry name" value="Jelly Rolls"/>
    <property type="match status" value="1"/>
</dbReference>
<keyword evidence="13" id="KW-1185">Reference proteome</keyword>
<proteinExistence type="inferred from homology"/>
<evidence type="ECO:0000256" key="1">
    <source>
        <dbReference type="ARBA" id="ARBA00004370"/>
    </source>
</evidence>
<dbReference type="Pfam" id="PF24179">
    <property type="entry name" value="NTE_Ploop"/>
    <property type="match status" value="1"/>
</dbReference>
<evidence type="ECO:0000256" key="5">
    <source>
        <dbReference type="ARBA" id="ARBA00022963"/>
    </source>
</evidence>
<keyword evidence="7 9" id="KW-0443">Lipid metabolism</keyword>
<dbReference type="Proteomes" id="UP001236507">
    <property type="component" value="Unassembled WGS sequence"/>
</dbReference>
<keyword evidence="5 9" id="KW-0442">Lipid degradation</keyword>
<dbReference type="Gene3D" id="3.40.1090.10">
    <property type="entry name" value="Cytosolic phospholipase A2 catalytic domain"/>
    <property type="match status" value="2"/>
</dbReference>
<dbReference type="EMBL" id="JASHIF010000028">
    <property type="protein sequence ID" value="MDI9862357.1"/>
    <property type="molecule type" value="Genomic_DNA"/>
</dbReference>
<keyword evidence="6" id="KW-1133">Transmembrane helix</keyword>
<dbReference type="PROSITE" id="PS51635">
    <property type="entry name" value="PNPLA"/>
    <property type="match status" value="1"/>
</dbReference>
<dbReference type="PROSITE" id="PS50042">
    <property type="entry name" value="CNMP_BINDING_3"/>
    <property type="match status" value="1"/>
</dbReference>
<evidence type="ECO:0000313" key="12">
    <source>
        <dbReference type="EMBL" id="MDI9862357.1"/>
    </source>
</evidence>
<feature type="active site" description="Nucleophile" evidence="9">
    <location>
        <position position="370"/>
    </location>
</feature>
<evidence type="ECO:0000256" key="7">
    <source>
        <dbReference type="ARBA" id="ARBA00023098"/>
    </source>
</evidence>
<evidence type="ECO:0000259" key="11">
    <source>
        <dbReference type="PROSITE" id="PS51635"/>
    </source>
</evidence>
<keyword evidence="8" id="KW-0472">Membrane</keyword>
<dbReference type="InterPro" id="IPR018490">
    <property type="entry name" value="cNMP-bd_dom_sf"/>
</dbReference>
<evidence type="ECO:0000256" key="8">
    <source>
        <dbReference type="ARBA" id="ARBA00023136"/>
    </source>
</evidence>
<organism evidence="12 13">
    <name type="scientific">Flectobacillus roseus</name>
    <dbReference type="NCBI Taxonomy" id="502259"/>
    <lineage>
        <taxon>Bacteria</taxon>
        <taxon>Pseudomonadati</taxon>
        <taxon>Bacteroidota</taxon>
        <taxon>Cytophagia</taxon>
        <taxon>Cytophagales</taxon>
        <taxon>Flectobacillaceae</taxon>
        <taxon>Flectobacillus</taxon>
    </lineage>
</organism>
<dbReference type="EC" id="3.1.1.-" evidence="12"/>
<dbReference type="InterPro" id="IPR016035">
    <property type="entry name" value="Acyl_Trfase/lysoPLipase"/>
</dbReference>
<keyword evidence="3" id="KW-0812">Transmembrane</keyword>
<dbReference type="CDD" id="cd00038">
    <property type="entry name" value="CAP_ED"/>
    <property type="match status" value="1"/>
</dbReference>
<keyword evidence="4 9" id="KW-0378">Hydrolase</keyword>
<dbReference type="PANTHER" id="PTHR14226">
    <property type="entry name" value="NEUROPATHY TARGET ESTERASE/SWISS CHEESE D.MELANOGASTER"/>
    <property type="match status" value="1"/>
</dbReference>
<feature type="domain" description="PNPLA" evidence="11">
    <location>
        <begin position="337"/>
        <end position="502"/>
    </location>
</feature>
<dbReference type="Pfam" id="PF01734">
    <property type="entry name" value="Patatin"/>
    <property type="match status" value="1"/>
</dbReference>
<evidence type="ECO:0000256" key="3">
    <source>
        <dbReference type="ARBA" id="ARBA00022692"/>
    </source>
</evidence>
<evidence type="ECO:0000256" key="2">
    <source>
        <dbReference type="ARBA" id="ARBA00006636"/>
    </source>
</evidence>
<protein>
    <submittedName>
        <fullName evidence="12">Cyclic nucleotide-binding and patatin-like phospholipase domain-containing protein</fullName>
        <ecNumber evidence="12">3.1.1.-</ecNumber>
    </submittedName>
</protein>
<dbReference type="Pfam" id="PF00027">
    <property type="entry name" value="cNMP_binding"/>
    <property type="match status" value="1"/>
</dbReference>
<comment type="caution">
    <text evidence="12">The sequence shown here is derived from an EMBL/GenBank/DDBJ whole genome shotgun (WGS) entry which is preliminary data.</text>
</comment>
<feature type="short sequence motif" description="DGA/G" evidence="9">
    <location>
        <begin position="489"/>
        <end position="491"/>
    </location>
</feature>
<dbReference type="InterPro" id="IPR002641">
    <property type="entry name" value="PNPLA_dom"/>
</dbReference>
<evidence type="ECO:0000256" key="9">
    <source>
        <dbReference type="PROSITE-ProRule" id="PRU01161"/>
    </source>
</evidence>
<evidence type="ECO:0000259" key="10">
    <source>
        <dbReference type="PROSITE" id="PS50042"/>
    </source>
</evidence>
<feature type="domain" description="Cyclic nucleotide-binding" evidence="10">
    <location>
        <begin position="22"/>
        <end position="125"/>
    </location>
</feature>
<dbReference type="SUPFAM" id="SSF52151">
    <property type="entry name" value="FabD/lysophospholipase-like"/>
    <property type="match status" value="1"/>
</dbReference>
<dbReference type="InterPro" id="IPR000595">
    <property type="entry name" value="cNMP-bd_dom"/>
</dbReference>
<dbReference type="RefSeq" id="WP_283346623.1">
    <property type="nucleotide sequence ID" value="NZ_JASHIF010000028.1"/>
</dbReference>
<comment type="subcellular location">
    <subcellularLocation>
        <location evidence="1">Membrane</location>
    </subcellularLocation>
</comment>
<dbReference type="SMART" id="SM00100">
    <property type="entry name" value="cNMP"/>
    <property type="match status" value="1"/>
</dbReference>
<dbReference type="GO" id="GO:0016787">
    <property type="term" value="F:hydrolase activity"/>
    <property type="evidence" value="ECO:0007669"/>
    <property type="project" value="UniProtKB-KW"/>
</dbReference>
<feature type="active site" description="Proton acceptor" evidence="9">
    <location>
        <position position="489"/>
    </location>
</feature>
<gene>
    <name evidence="12" type="ORF">QM524_24250</name>
</gene>
<dbReference type="InterPro" id="IPR014710">
    <property type="entry name" value="RmlC-like_jellyroll"/>
</dbReference>
<reference evidence="12 13" key="1">
    <citation type="submission" date="2023-05" db="EMBL/GenBank/DDBJ databases">
        <title>Novel species of genus Flectobacillus isolated from stream in China.</title>
        <authorList>
            <person name="Lu H."/>
        </authorList>
    </citation>
    <scope>NUCLEOTIDE SEQUENCE [LARGE SCALE GENOMIC DNA]</scope>
    <source>
        <strain evidence="12 13">KCTC 42575</strain>
    </source>
</reference>
<dbReference type="InterPro" id="IPR050301">
    <property type="entry name" value="NTE"/>
</dbReference>
<evidence type="ECO:0000256" key="4">
    <source>
        <dbReference type="ARBA" id="ARBA00022801"/>
    </source>
</evidence>
<feature type="short sequence motif" description="GXSXG" evidence="9">
    <location>
        <begin position="368"/>
        <end position="372"/>
    </location>
</feature>
<name>A0ABT6YFI4_9BACT</name>
<dbReference type="SUPFAM" id="SSF51206">
    <property type="entry name" value="cAMP-binding domain-like"/>
    <property type="match status" value="1"/>
</dbReference>
<sequence length="621" mass="70822">MQQNYPIKDYQHDLLVNSLSSVFGKFDTQMLGLIEPQLEWIELAGGEILFRQDEVDDSLYFVISGRLRAYITTAEGENLTVGEIIRGETVGEMALFTGEPRGASIVATRDSVLVKLTKVLFEEILKAYPLISMSVSKIIINRLRNSQSLKKSIKKPVNICFVGVSPTLNHRDFIDKLFPYLERKGRTLLLSSELINHTHETENLAQAAKSDTTHYRKLSQWLDEQESKYDLMLYLCDNANTEWTKRCIRNADEIYLLASAEDSPELTAFEKERFIKTQAKPAVKNLILLHDETTRIPHFTDQWLKPRNVQRHFHIRPHLISDLQRLARVISGNAIGLVLAGGGAKGFAHLGVYQALKEFNIPIDFVGGTSVGAMMSSLVAFDISPEMAKQNARKGAFFNPTKDYTLLPFVSLIKGHRIEKMISDSIVSSVGKEVNIEDTWIPCYFVSSNFTEAREVLHTKGSITKYLRASSSIPGVFPPVIDNNDFLVDGGTFNNFPTDIMNKLGVAKIIGVDFFIDKPNKLSITKMPSGWEILKDRFRSKKDQKYRMPLLMSIILNSTVLYSDARQSETKKYTDLYINPDLRKYSILNWQAFDEIYEIGYQHAKKMFENMSEEELRFYRE</sequence>
<comment type="similarity">
    <text evidence="2">Belongs to the NTE family.</text>
</comment>
<dbReference type="PANTHER" id="PTHR14226:SF29">
    <property type="entry name" value="NEUROPATHY TARGET ESTERASE SWS"/>
    <property type="match status" value="1"/>
</dbReference>
<feature type="short sequence motif" description="GXGXXG" evidence="9">
    <location>
        <begin position="341"/>
        <end position="346"/>
    </location>
</feature>
<evidence type="ECO:0000313" key="13">
    <source>
        <dbReference type="Proteomes" id="UP001236507"/>
    </source>
</evidence>
<dbReference type="InterPro" id="IPR056556">
    <property type="entry name" value="NTE1_P-loop_dom"/>
</dbReference>
<evidence type="ECO:0000256" key="6">
    <source>
        <dbReference type="ARBA" id="ARBA00022989"/>
    </source>
</evidence>
<accession>A0ABT6YFI4</accession>